<feature type="region of interest" description="Disordered" evidence="1">
    <location>
        <begin position="44"/>
        <end position="66"/>
    </location>
</feature>
<dbReference type="GeneID" id="92075859"/>
<feature type="region of interest" description="Disordered" evidence="1">
    <location>
        <begin position="163"/>
        <end position="228"/>
    </location>
</feature>
<dbReference type="RefSeq" id="XP_066702659.1">
    <property type="nucleotide sequence ID" value="XM_066842797.1"/>
</dbReference>
<protein>
    <submittedName>
        <fullName evidence="3">Infection structure specific protein</fullName>
    </submittedName>
</protein>
<feature type="compositionally biased region" description="Low complexity" evidence="1">
    <location>
        <begin position="204"/>
        <end position="219"/>
    </location>
</feature>
<proteinExistence type="predicted"/>
<organism evidence="3 4">
    <name type="scientific">Apiospora aurea</name>
    <dbReference type="NCBI Taxonomy" id="335848"/>
    <lineage>
        <taxon>Eukaryota</taxon>
        <taxon>Fungi</taxon>
        <taxon>Dikarya</taxon>
        <taxon>Ascomycota</taxon>
        <taxon>Pezizomycotina</taxon>
        <taxon>Sordariomycetes</taxon>
        <taxon>Xylariomycetidae</taxon>
        <taxon>Amphisphaeriales</taxon>
        <taxon>Apiosporaceae</taxon>
        <taxon>Apiospora</taxon>
    </lineage>
</organism>
<evidence type="ECO:0000313" key="3">
    <source>
        <dbReference type="EMBL" id="KAK7957353.1"/>
    </source>
</evidence>
<gene>
    <name evidence="3" type="ORF">PG986_006575</name>
</gene>
<feature type="chain" id="PRO_5046107374" evidence="2">
    <location>
        <begin position="19"/>
        <end position="251"/>
    </location>
</feature>
<feature type="compositionally biased region" description="Low complexity" evidence="1">
    <location>
        <begin position="44"/>
        <end position="61"/>
    </location>
</feature>
<keyword evidence="4" id="KW-1185">Reference proteome</keyword>
<accession>A0ABR1QKT3</accession>
<keyword evidence="2" id="KW-0732">Signal</keyword>
<dbReference type="PRINTS" id="PR01217">
    <property type="entry name" value="PRICHEXTENSN"/>
</dbReference>
<sequence>MHVPSVLTAAFFAIAVAGQSDQQDDNSDNGPVVIVTDVWIMPESTTKPKQAKPTTTPSSSPSPVPAVAHREQPLDAQCTKALNDVIPVYKLVPTPPPALAAVPLPTDPCETPSFNGTLSAQYASYTSQVGDWYKSHSSEIMGALSKCPALIDMASDVPFCKTTSTSTTPTPTPTQAKPTTTAAAPTTKLPTAPAGGSDKGDTDNNNAFNVASAAPSAPSDKPESSNAHRYSSGVIGMVIAAASFLGAVVAL</sequence>
<reference evidence="3 4" key="1">
    <citation type="submission" date="2023-01" db="EMBL/GenBank/DDBJ databases">
        <title>Analysis of 21 Apiospora genomes using comparative genomics revels a genus with tremendous synthesis potential of carbohydrate active enzymes and secondary metabolites.</title>
        <authorList>
            <person name="Sorensen T."/>
        </authorList>
    </citation>
    <scope>NUCLEOTIDE SEQUENCE [LARGE SCALE GENOMIC DNA]</scope>
    <source>
        <strain evidence="3 4">CBS 24483</strain>
    </source>
</reference>
<dbReference type="EMBL" id="JAQQWE010000004">
    <property type="protein sequence ID" value="KAK7957353.1"/>
    <property type="molecule type" value="Genomic_DNA"/>
</dbReference>
<evidence type="ECO:0000256" key="1">
    <source>
        <dbReference type="SAM" id="MobiDB-lite"/>
    </source>
</evidence>
<evidence type="ECO:0000256" key="2">
    <source>
        <dbReference type="SAM" id="SignalP"/>
    </source>
</evidence>
<feature type="signal peptide" evidence="2">
    <location>
        <begin position="1"/>
        <end position="18"/>
    </location>
</feature>
<dbReference type="Proteomes" id="UP001391051">
    <property type="component" value="Unassembled WGS sequence"/>
</dbReference>
<feature type="compositionally biased region" description="Low complexity" evidence="1">
    <location>
        <begin position="163"/>
        <end position="194"/>
    </location>
</feature>
<name>A0ABR1QKT3_9PEZI</name>
<comment type="caution">
    <text evidence="3">The sequence shown here is derived from an EMBL/GenBank/DDBJ whole genome shotgun (WGS) entry which is preliminary data.</text>
</comment>
<evidence type="ECO:0000313" key="4">
    <source>
        <dbReference type="Proteomes" id="UP001391051"/>
    </source>
</evidence>